<evidence type="ECO:0000313" key="4">
    <source>
        <dbReference type="Proteomes" id="UP000279972"/>
    </source>
</evidence>
<reference evidence="2 3" key="1">
    <citation type="submission" date="2018-01" db="EMBL/GenBank/DDBJ databases">
        <title>Draft genome sequences of Chryseobacterium lactis NCTC11390, Chryseobacterium oncorhynchi 701B-08, and Chryseobacterium viscerum 687B-08.</title>
        <authorList>
            <person name="Jeong J.-J."/>
            <person name="Lee Y.J."/>
            <person name="Park B."/>
            <person name="Choi I.-G."/>
            <person name="Kim K.D."/>
        </authorList>
    </citation>
    <scope>NUCLEOTIDE SEQUENCE [LARGE SCALE GENOMIC DNA]</scope>
    <source>
        <strain evidence="2 3">NCTC11390</strain>
    </source>
</reference>
<keyword evidence="4" id="KW-1185">Reference proteome</keyword>
<gene>
    <name evidence="2" type="ORF">C1637_19320</name>
    <name evidence="1" type="ORF">EG342_15505</name>
</gene>
<evidence type="ECO:0000313" key="1">
    <source>
        <dbReference type="EMBL" id="AZA83194.1"/>
    </source>
</evidence>
<reference evidence="1 4" key="2">
    <citation type="submission" date="2018-11" db="EMBL/GenBank/DDBJ databases">
        <title>Proposal to divide the Flavobacteriaceae and reorganize its genera based on Amino Acid Identity values calculated from whole genome sequences.</title>
        <authorList>
            <person name="Nicholson A.C."/>
            <person name="Gulvik C.A."/>
            <person name="Whitney A.M."/>
            <person name="Humrighouse B.W."/>
            <person name="Bell M."/>
            <person name="Holmes B."/>
            <person name="Steigerwalt A.G."/>
            <person name="Villarma A."/>
            <person name="Sheth M."/>
            <person name="Batra D."/>
            <person name="Pryor J."/>
            <person name="Bernardet J.-F."/>
            <person name="Hugo C."/>
            <person name="Kampfer P."/>
            <person name="Newman J."/>
            <person name="McQuiston J.R."/>
        </authorList>
    </citation>
    <scope>NUCLEOTIDE SEQUENCE [LARGE SCALE GENOMIC DNA]</scope>
    <source>
        <strain evidence="1 4">KC_1864</strain>
    </source>
</reference>
<accession>A0A3G6RK59</accession>
<dbReference type="Proteomes" id="UP000236262">
    <property type="component" value="Unassembled WGS sequence"/>
</dbReference>
<dbReference type="Proteomes" id="UP000279972">
    <property type="component" value="Chromosome"/>
</dbReference>
<name>A0A3G6RK59_CHRLC</name>
<evidence type="ECO:0000313" key="3">
    <source>
        <dbReference type="Proteomes" id="UP000236262"/>
    </source>
</evidence>
<organism evidence="2 3">
    <name type="scientific">Chryseobacterium lactis</name>
    <dbReference type="NCBI Taxonomy" id="1241981"/>
    <lineage>
        <taxon>Bacteria</taxon>
        <taxon>Pseudomonadati</taxon>
        <taxon>Bacteroidota</taxon>
        <taxon>Flavobacteriia</taxon>
        <taxon>Flavobacteriales</taxon>
        <taxon>Weeksellaceae</taxon>
        <taxon>Chryseobacterium group</taxon>
        <taxon>Chryseobacterium</taxon>
    </lineage>
</organism>
<protein>
    <submittedName>
        <fullName evidence="2">Uncharacterized protein</fullName>
    </submittedName>
</protein>
<proteinExistence type="predicted"/>
<dbReference type="AlphaFoldDB" id="A0A3G6RK59"/>
<dbReference type="KEGG" id="clac:EG342_15505"/>
<dbReference type="EMBL" id="PPEH01000009">
    <property type="protein sequence ID" value="PNW11915.1"/>
    <property type="molecule type" value="Genomic_DNA"/>
</dbReference>
<evidence type="ECO:0000313" key="2">
    <source>
        <dbReference type="EMBL" id="PNW11915.1"/>
    </source>
</evidence>
<dbReference type="EMBL" id="CP033924">
    <property type="protein sequence ID" value="AZA83194.1"/>
    <property type="molecule type" value="Genomic_DNA"/>
</dbReference>
<sequence length="63" mass="7611">MREKFLLMYVLWSEQISDKLQFFIIDIIQFSLCYQKKALILAEISYKSMKLILCIAWCLFNKP</sequence>